<dbReference type="SUPFAM" id="SSF53613">
    <property type="entry name" value="Ribokinase-like"/>
    <property type="match status" value="1"/>
</dbReference>
<dbReference type="Pfam" id="PF00294">
    <property type="entry name" value="PfkB"/>
    <property type="match status" value="1"/>
</dbReference>
<dbReference type="EMBL" id="JABFNF010000325">
    <property type="protein sequence ID" value="MBA1889680.1"/>
    <property type="molecule type" value="Genomic_DNA"/>
</dbReference>
<name>A0A8T3LET4_ECOLX</name>
<dbReference type="Gene3D" id="3.40.1190.20">
    <property type="match status" value="1"/>
</dbReference>
<protein>
    <submittedName>
        <fullName evidence="2">Kinase</fullName>
    </submittedName>
</protein>
<dbReference type="InterPro" id="IPR011611">
    <property type="entry name" value="PfkB_dom"/>
</dbReference>
<feature type="non-terminal residue" evidence="2">
    <location>
        <position position="182"/>
    </location>
</feature>
<evidence type="ECO:0000313" key="3">
    <source>
        <dbReference type="Proteomes" id="UP000523197"/>
    </source>
</evidence>
<dbReference type="AlphaFoldDB" id="A0A8T3LET4"/>
<dbReference type="GO" id="GO:0016301">
    <property type="term" value="F:kinase activity"/>
    <property type="evidence" value="ECO:0007669"/>
    <property type="project" value="UniProtKB-KW"/>
</dbReference>
<accession>A0A8T3LET4</accession>
<feature type="domain" description="Carbohydrate kinase PfkB" evidence="1">
    <location>
        <begin position="3"/>
        <end position="179"/>
    </location>
</feature>
<evidence type="ECO:0000259" key="1">
    <source>
        <dbReference type="Pfam" id="PF00294"/>
    </source>
</evidence>
<sequence>IANKQEETILAINDTHILQQLTPQLLNTSRDLIRHAGVVLADCNLTPEALEWVFTIADEIPMFVDTVSEFKANKVKNWYSRIHTLKPTQNELEILWGQPIKDDNDRIRAVNSLHQQGVKRIFVYLKDESVFCSDKDGEQFLLTAPAHTTVDSFGADYGYMAGLVYSIHEGYRFRDSARFEVA</sequence>
<feature type="non-terminal residue" evidence="2">
    <location>
        <position position="1"/>
    </location>
</feature>
<comment type="caution">
    <text evidence="2">The sequence shown here is derived from an EMBL/GenBank/DDBJ whole genome shotgun (WGS) entry which is preliminary data.</text>
</comment>
<dbReference type="RefSeq" id="WP_250948444.1">
    <property type="nucleotide sequence ID" value="NZ_JABFNF010000325.1"/>
</dbReference>
<reference evidence="2 3" key="1">
    <citation type="submission" date="2020-05" db="EMBL/GenBank/DDBJ databases">
        <title>Epidemiological investigations into extended-spectrum beta-lactam resistant Escherichia coli ST457 carried by Australian Silver gulls identified clonal lineages that cause ExPEC disease.</title>
        <authorList>
            <person name="Nesporova K."/>
            <person name="Wyrsch E.R."/>
            <person name="Valcek A."/>
            <person name="Bitar I."/>
            <person name="Chaw K."/>
            <person name="Harris P."/>
            <person name="Hrabak J."/>
            <person name="Djordjevic S.P."/>
            <person name="Dolejska M."/>
        </authorList>
    </citation>
    <scope>NUCLEOTIDE SEQUENCE [LARGE SCALE GENOMIC DNA]</scope>
    <source>
        <strain evidence="2 3">CE1966</strain>
    </source>
</reference>
<keyword evidence="2" id="KW-0808">Transferase</keyword>
<evidence type="ECO:0000313" key="2">
    <source>
        <dbReference type="EMBL" id="MBA1889680.1"/>
    </source>
</evidence>
<dbReference type="Proteomes" id="UP000523197">
    <property type="component" value="Unassembled WGS sequence"/>
</dbReference>
<proteinExistence type="predicted"/>
<dbReference type="InterPro" id="IPR029056">
    <property type="entry name" value="Ribokinase-like"/>
</dbReference>
<organism evidence="2 3">
    <name type="scientific">Escherichia coli</name>
    <dbReference type="NCBI Taxonomy" id="562"/>
    <lineage>
        <taxon>Bacteria</taxon>
        <taxon>Pseudomonadati</taxon>
        <taxon>Pseudomonadota</taxon>
        <taxon>Gammaproteobacteria</taxon>
        <taxon>Enterobacterales</taxon>
        <taxon>Enterobacteriaceae</taxon>
        <taxon>Escherichia</taxon>
    </lineage>
</organism>
<keyword evidence="2" id="KW-0418">Kinase</keyword>
<gene>
    <name evidence="2" type="ORF">HLX92_26550</name>
</gene>